<feature type="region of interest" description="Disordered" evidence="2">
    <location>
        <begin position="1"/>
        <end position="35"/>
    </location>
</feature>
<dbReference type="Proteomes" id="UP001454036">
    <property type="component" value="Unassembled WGS sequence"/>
</dbReference>
<accession>A0AAV3QEZ8</accession>
<evidence type="ECO:0000259" key="3">
    <source>
        <dbReference type="PROSITE" id="PS50011"/>
    </source>
</evidence>
<evidence type="ECO:0000256" key="2">
    <source>
        <dbReference type="SAM" id="MobiDB-lite"/>
    </source>
</evidence>
<dbReference type="GO" id="GO:0005524">
    <property type="term" value="F:ATP binding"/>
    <property type="evidence" value="ECO:0007669"/>
    <property type="project" value="InterPro"/>
</dbReference>
<dbReference type="InterPro" id="IPR001245">
    <property type="entry name" value="Ser-Thr/Tyr_kinase_cat_dom"/>
</dbReference>
<proteinExistence type="predicted"/>
<dbReference type="PANTHER" id="PTHR48006:SF10">
    <property type="entry name" value="CALMODULIN-BINDING RECEPTOR KINASE CAMRLK"/>
    <property type="match status" value="1"/>
</dbReference>
<feature type="compositionally biased region" description="Polar residues" evidence="2">
    <location>
        <begin position="15"/>
        <end position="35"/>
    </location>
</feature>
<comment type="subcellular location">
    <subcellularLocation>
        <location evidence="1">Membrane</location>
        <topology evidence="1">Single-pass type I membrane protein</topology>
    </subcellularLocation>
</comment>
<feature type="compositionally biased region" description="Basic and acidic residues" evidence="2">
    <location>
        <begin position="1"/>
        <end position="13"/>
    </location>
</feature>
<dbReference type="InterPro" id="IPR011009">
    <property type="entry name" value="Kinase-like_dom_sf"/>
</dbReference>
<dbReference type="EMBL" id="BAABME010036107">
    <property type="protein sequence ID" value="GAA0160752.1"/>
    <property type="molecule type" value="Genomic_DNA"/>
</dbReference>
<dbReference type="GO" id="GO:0016020">
    <property type="term" value="C:membrane"/>
    <property type="evidence" value="ECO:0007669"/>
    <property type="project" value="UniProtKB-SubCell"/>
</dbReference>
<dbReference type="PROSITE" id="PS50011">
    <property type="entry name" value="PROTEIN_KINASE_DOM"/>
    <property type="match status" value="1"/>
</dbReference>
<dbReference type="AlphaFoldDB" id="A0AAV3QEZ8"/>
<evidence type="ECO:0000313" key="4">
    <source>
        <dbReference type="EMBL" id="GAA0160752.1"/>
    </source>
</evidence>
<reference evidence="4 5" key="1">
    <citation type="submission" date="2024-01" db="EMBL/GenBank/DDBJ databases">
        <title>The complete chloroplast genome sequence of Lithospermum erythrorhizon: insights into the phylogenetic relationship among Boraginaceae species and the maternal lineages of purple gromwells.</title>
        <authorList>
            <person name="Okada T."/>
            <person name="Watanabe K."/>
        </authorList>
    </citation>
    <scope>NUCLEOTIDE SEQUENCE [LARGE SCALE GENOMIC DNA]</scope>
</reference>
<protein>
    <recommendedName>
        <fullName evidence="3">Protein kinase domain-containing protein</fullName>
    </recommendedName>
</protein>
<dbReference type="Pfam" id="PF07714">
    <property type="entry name" value="PK_Tyr_Ser-Thr"/>
    <property type="match status" value="1"/>
</dbReference>
<dbReference type="Gene3D" id="1.10.510.10">
    <property type="entry name" value="Transferase(Phosphotransferase) domain 1"/>
    <property type="match status" value="2"/>
</dbReference>
<organism evidence="4 5">
    <name type="scientific">Lithospermum erythrorhizon</name>
    <name type="common">Purple gromwell</name>
    <name type="synonym">Lithospermum officinale var. erythrorhizon</name>
    <dbReference type="NCBI Taxonomy" id="34254"/>
    <lineage>
        <taxon>Eukaryota</taxon>
        <taxon>Viridiplantae</taxon>
        <taxon>Streptophyta</taxon>
        <taxon>Embryophyta</taxon>
        <taxon>Tracheophyta</taxon>
        <taxon>Spermatophyta</taxon>
        <taxon>Magnoliopsida</taxon>
        <taxon>eudicotyledons</taxon>
        <taxon>Gunneridae</taxon>
        <taxon>Pentapetalae</taxon>
        <taxon>asterids</taxon>
        <taxon>lamiids</taxon>
        <taxon>Boraginales</taxon>
        <taxon>Boraginaceae</taxon>
        <taxon>Boraginoideae</taxon>
        <taxon>Lithospermeae</taxon>
        <taxon>Lithospermum</taxon>
    </lineage>
</organism>
<sequence length="192" mass="21604">MANGDLHRLHELPTGKTNVDDWSTDTWEHQNGSQITSPEKLEWQRRHHIAVGIARGLAFLHHAGSKPVVHGHLMSSNILLADDFEPRIADLGLRQEREGGSTESDVYSFGVILLELLTCQQGSEELLVWVRKLIKEGHAEDSLDPRLRNSDSVNEMVECLRVGYLCTAECPWKRPTMKQVLGLLKDVHPTTS</sequence>
<keyword evidence="5" id="KW-1185">Reference proteome</keyword>
<name>A0AAV3QEZ8_LITER</name>
<evidence type="ECO:0000256" key="1">
    <source>
        <dbReference type="ARBA" id="ARBA00004479"/>
    </source>
</evidence>
<dbReference type="SUPFAM" id="SSF56112">
    <property type="entry name" value="Protein kinase-like (PK-like)"/>
    <property type="match status" value="1"/>
</dbReference>
<comment type="caution">
    <text evidence="4">The sequence shown here is derived from an EMBL/GenBank/DDBJ whole genome shotgun (WGS) entry which is preliminary data.</text>
</comment>
<dbReference type="PANTHER" id="PTHR48006">
    <property type="entry name" value="LEUCINE-RICH REPEAT-CONTAINING PROTEIN DDB_G0281931-RELATED"/>
    <property type="match status" value="1"/>
</dbReference>
<gene>
    <name evidence="4" type="ORF">LIER_43539</name>
</gene>
<evidence type="ECO:0000313" key="5">
    <source>
        <dbReference type="Proteomes" id="UP001454036"/>
    </source>
</evidence>
<dbReference type="InterPro" id="IPR051824">
    <property type="entry name" value="LRR_Rcpt-Like_S/T_Kinase"/>
</dbReference>
<feature type="domain" description="Protein kinase" evidence="3">
    <location>
        <begin position="1"/>
        <end position="191"/>
    </location>
</feature>
<dbReference type="GO" id="GO:0004672">
    <property type="term" value="F:protein kinase activity"/>
    <property type="evidence" value="ECO:0007669"/>
    <property type="project" value="InterPro"/>
</dbReference>
<dbReference type="InterPro" id="IPR000719">
    <property type="entry name" value="Prot_kinase_dom"/>
</dbReference>